<dbReference type="CDD" id="cd00829">
    <property type="entry name" value="SCP-x_thiolase"/>
    <property type="match status" value="1"/>
</dbReference>
<accession>X0W329</accession>
<sequence>MSTLRDQACIVGVGQTPFTRGSDEEPDNFRLQLRACEAAIEDAGLESQQIDAVLPFVSLGIAEEFAVHLGIRDLRYQATSHVGGACPGASLANAAMAVSAGLANCVLIPGGWYGYSGRKVREVVVSDVSVMSGGVTARDYYFPYGLTVPTQWFSMMARCHMDRFGTRPEQLGAVAVAMRKHAQLNPNALMRERPMTLEDYLASPMIADPFRLFDCSLEADGAVALIVTSAER</sequence>
<dbReference type="PANTHER" id="PTHR42870">
    <property type="entry name" value="ACETYL-COA C-ACETYLTRANSFERASE"/>
    <property type="match status" value="1"/>
</dbReference>
<dbReference type="PANTHER" id="PTHR42870:SF1">
    <property type="entry name" value="NON-SPECIFIC LIPID-TRANSFER PROTEIN-LIKE 2"/>
    <property type="match status" value="1"/>
</dbReference>
<dbReference type="EMBL" id="BARS01034040">
    <property type="protein sequence ID" value="GAG17757.1"/>
    <property type="molecule type" value="Genomic_DNA"/>
</dbReference>
<organism evidence="1">
    <name type="scientific">marine sediment metagenome</name>
    <dbReference type="NCBI Taxonomy" id="412755"/>
    <lineage>
        <taxon>unclassified sequences</taxon>
        <taxon>metagenomes</taxon>
        <taxon>ecological metagenomes</taxon>
    </lineage>
</organism>
<dbReference type="GO" id="GO:0016746">
    <property type="term" value="F:acyltransferase activity"/>
    <property type="evidence" value="ECO:0007669"/>
    <property type="project" value="InterPro"/>
</dbReference>
<feature type="non-terminal residue" evidence="1">
    <location>
        <position position="232"/>
    </location>
</feature>
<dbReference type="AlphaFoldDB" id="X0W329"/>
<comment type="caution">
    <text evidence="1">The sequence shown here is derived from an EMBL/GenBank/DDBJ whole genome shotgun (WGS) entry which is preliminary data.</text>
</comment>
<proteinExistence type="predicted"/>
<dbReference type="Gene3D" id="3.40.47.10">
    <property type="match status" value="1"/>
</dbReference>
<dbReference type="SUPFAM" id="SSF53901">
    <property type="entry name" value="Thiolase-like"/>
    <property type="match status" value="1"/>
</dbReference>
<evidence type="ECO:0000313" key="1">
    <source>
        <dbReference type="EMBL" id="GAG17757.1"/>
    </source>
</evidence>
<name>X0W329_9ZZZZ</name>
<gene>
    <name evidence="1" type="ORF">S01H1_52648</name>
</gene>
<evidence type="ECO:0008006" key="2">
    <source>
        <dbReference type="Google" id="ProtNLM"/>
    </source>
</evidence>
<dbReference type="InterPro" id="IPR016039">
    <property type="entry name" value="Thiolase-like"/>
</dbReference>
<protein>
    <recommendedName>
        <fullName evidence="2">Thiolase N-terminal domain-containing protein</fullName>
    </recommendedName>
</protein>
<reference evidence="1" key="1">
    <citation type="journal article" date="2014" name="Front. Microbiol.">
        <title>High frequency of phylogenetically diverse reductive dehalogenase-homologous genes in deep subseafloor sedimentary metagenomes.</title>
        <authorList>
            <person name="Kawai M."/>
            <person name="Futagami T."/>
            <person name="Toyoda A."/>
            <person name="Takaki Y."/>
            <person name="Nishi S."/>
            <person name="Hori S."/>
            <person name="Arai W."/>
            <person name="Tsubouchi T."/>
            <person name="Morono Y."/>
            <person name="Uchiyama I."/>
            <person name="Ito T."/>
            <person name="Fujiyama A."/>
            <person name="Inagaki F."/>
            <person name="Takami H."/>
        </authorList>
    </citation>
    <scope>NUCLEOTIDE SEQUENCE</scope>
    <source>
        <strain evidence="1">Expedition CK06-06</strain>
    </source>
</reference>